<reference evidence="7" key="1">
    <citation type="submission" date="2009-10" db="EMBL/GenBank/DDBJ databases">
        <title>Diversity of trophic interactions inside an arsenic-rich microbial ecosystem.</title>
        <authorList>
            <person name="Bertin P.N."/>
            <person name="Heinrich-Salmeron A."/>
            <person name="Pelletier E."/>
            <person name="Goulhen-Chollet F."/>
            <person name="Arsene-Ploetze F."/>
            <person name="Gallien S."/>
            <person name="Calteau A."/>
            <person name="Vallenet D."/>
            <person name="Casiot C."/>
            <person name="Chane-Woon-Ming B."/>
            <person name="Giloteaux L."/>
            <person name="Barakat M."/>
            <person name="Bonnefoy V."/>
            <person name="Bruneel O."/>
            <person name="Chandler M."/>
            <person name="Cleiss J."/>
            <person name="Duran R."/>
            <person name="Elbaz-Poulichet F."/>
            <person name="Fonknechten N."/>
            <person name="Lauga B."/>
            <person name="Mornico D."/>
            <person name="Ortet P."/>
            <person name="Schaeffer C."/>
            <person name="Siguier P."/>
            <person name="Alexander Thil Smith A."/>
            <person name="Van Dorsselaer A."/>
            <person name="Weissenbach J."/>
            <person name="Medigue C."/>
            <person name="Le Paslier D."/>
        </authorList>
    </citation>
    <scope>NUCLEOTIDE SEQUENCE</scope>
</reference>
<name>E6Q5S3_9ZZZZ</name>
<dbReference type="PANTHER" id="PTHR37422">
    <property type="entry name" value="TEICHURONIC ACID BIOSYNTHESIS PROTEIN TUAE"/>
    <property type="match status" value="1"/>
</dbReference>
<keyword evidence="4 5" id="KW-0472">Membrane</keyword>
<keyword evidence="3 5" id="KW-1133">Transmembrane helix</keyword>
<keyword evidence="2 5" id="KW-0812">Transmembrane</keyword>
<dbReference type="GO" id="GO:0016020">
    <property type="term" value="C:membrane"/>
    <property type="evidence" value="ECO:0007669"/>
    <property type="project" value="UniProtKB-SubCell"/>
</dbReference>
<dbReference type="EMBL" id="CABO01000039">
    <property type="protein sequence ID" value="CBI02544.1"/>
    <property type="molecule type" value="Genomic_DNA"/>
</dbReference>
<evidence type="ECO:0000256" key="4">
    <source>
        <dbReference type="ARBA" id="ARBA00023136"/>
    </source>
</evidence>
<evidence type="ECO:0000256" key="2">
    <source>
        <dbReference type="ARBA" id="ARBA00022692"/>
    </source>
</evidence>
<accession>E6Q5S3</accession>
<dbReference type="InterPro" id="IPR051533">
    <property type="entry name" value="WaaL-like"/>
</dbReference>
<evidence type="ECO:0000256" key="1">
    <source>
        <dbReference type="ARBA" id="ARBA00004141"/>
    </source>
</evidence>
<comment type="subcellular location">
    <subcellularLocation>
        <location evidence="1">Membrane</location>
        <topology evidence="1">Multi-pass membrane protein</topology>
    </subcellularLocation>
</comment>
<comment type="caution">
    <text evidence="7">The sequence shown here is derived from an EMBL/GenBank/DDBJ whole genome shotgun (WGS) entry which is preliminary data.</text>
</comment>
<sequence>MLQLAAGLACVAALRSAPSPSRARALAWLAGGAIVLACAVVLAVALQPGFAPFHRFFGDPGNFNGGLGTRTGLWPVALHLWAQHPILGIGPGNFEDAIGHVLPGVRTHPNSYFLELLAEGGALGLLAFGWLSAALMRTFAAAATQPIAAAAFAALVGMLLHLTYDSVLIYPKVGVFFWVLLACAFAAIREARAKSASC</sequence>
<dbReference type="AlphaFoldDB" id="E6Q5S3"/>
<evidence type="ECO:0000256" key="3">
    <source>
        <dbReference type="ARBA" id="ARBA00022989"/>
    </source>
</evidence>
<feature type="transmembrane region" description="Helical" evidence="5">
    <location>
        <begin position="112"/>
        <end position="133"/>
    </location>
</feature>
<evidence type="ECO:0000259" key="6">
    <source>
        <dbReference type="Pfam" id="PF04932"/>
    </source>
</evidence>
<feature type="domain" description="O-antigen ligase-related" evidence="6">
    <location>
        <begin position="5"/>
        <end position="128"/>
    </location>
</feature>
<gene>
    <name evidence="7" type="ORF">CARN4_2392</name>
</gene>
<feature type="transmembrane region" description="Helical" evidence="5">
    <location>
        <begin position="139"/>
        <end position="160"/>
    </location>
</feature>
<protein>
    <recommendedName>
        <fullName evidence="6">O-antigen ligase-related domain-containing protein</fullName>
    </recommendedName>
</protein>
<evidence type="ECO:0000313" key="7">
    <source>
        <dbReference type="EMBL" id="CBI02544.1"/>
    </source>
</evidence>
<dbReference type="PANTHER" id="PTHR37422:SF13">
    <property type="entry name" value="LIPOPOLYSACCHARIDE BIOSYNTHESIS PROTEIN PA4999-RELATED"/>
    <property type="match status" value="1"/>
</dbReference>
<feature type="transmembrane region" description="Helical" evidence="5">
    <location>
        <begin position="26"/>
        <end position="46"/>
    </location>
</feature>
<feature type="transmembrane region" description="Helical" evidence="5">
    <location>
        <begin position="167"/>
        <end position="188"/>
    </location>
</feature>
<evidence type="ECO:0000256" key="5">
    <source>
        <dbReference type="SAM" id="Phobius"/>
    </source>
</evidence>
<dbReference type="InterPro" id="IPR007016">
    <property type="entry name" value="O-antigen_ligase-rel_domated"/>
</dbReference>
<dbReference type="Pfam" id="PF04932">
    <property type="entry name" value="Wzy_C"/>
    <property type="match status" value="1"/>
</dbReference>
<organism evidence="7">
    <name type="scientific">mine drainage metagenome</name>
    <dbReference type="NCBI Taxonomy" id="410659"/>
    <lineage>
        <taxon>unclassified sequences</taxon>
        <taxon>metagenomes</taxon>
        <taxon>ecological metagenomes</taxon>
    </lineage>
</organism>
<proteinExistence type="predicted"/>